<protein>
    <submittedName>
        <fullName evidence="1">Uncharacterized protein</fullName>
    </submittedName>
</protein>
<proteinExistence type="predicted"/>
<organism evidence="1">
    <name type="scientific">Anguilla anguilla</name>
    <name type="common">European freshwater eel</name>
    <name type="synonym">Muraena anguilla</name>
    <dbReference type="NCBI Taxonomy" id="7936"/>
    <lineage>
        <taxon>Eukaryota</taxon>
        <taxon>Metazoa</taxon>
        <taxon>Chordata</taxon>
        <taxon>Craniata</taxon>
        <taxon>Vertebrata</taxon>
        <taxon>Euteleostomi</taxon>
        <taxon>Actinopterygii</taxon>
        <taxon>Neopterygii</taxon>
        <taxon>Teleostei</taxon>
        <taxon>Anguilliformes</taxon>
        <taxon>Anguillidae</taxon>
        <taxon>Anguilla</taxon>
    </lineage>
</organism>
<evidence type="ECO:0000313" key="1">
    <source>
        <dbReference type="EMBL" id="JAH71063.1"/>
    </source>
</evidence>
<reference evidence="1" key="2">
    <citation type="journal article" date="2015" name="Fish Shellfish Immunol.">
        <title>Early steps in the European eel (Anguilla anguilla)-Vibrio vulnificus interaction in the gills: Role of the RtxA13 toxin.</title>
        <authorList>
            <person name="Callol A."/>
            <person name="Pajuelo D."/>
            <person name="Ebbesson L."/>
            <person name="Teles M."/>
            <person name="MacKenzie S."/>
            <person name="Amaro C."/>
        </authorList>
    </citation>
    <scope>NUCLEOTIDE SEQUENCE</scope>
</reference>
<dbReference type="EMBL" id="GBXM01037514">
    <property type="protein sequence ID" value="JAH71063.1"/>
    <property type="molecule type" value="Transcribed_RNA"/>
</dbReference>
<reference evidence="1" key="1">
    <citation type="submission" date="2014-11" db="EMBL/GenBank/DDBJ databases">
        <authorList>
            <person name="Amaro Gonzalez C."/>
        </authorList>
    </citation>
    <scope>NUCLEOTIDE SEQUENCE</scope>
</reference>
<accession>A0A0E9V1D0</accession>
<dbReference type="AlphaFoldDB" id="A0A0E9V1D0"/>
<sequence length="16" mass="1737">MSTKECGTTKNPVEDP</sequence>
<name>A0A0E9V1D0_ANGAN</name>